<comment type="caution">
    <text evidence="1">The sequence shown here is derived from an EMBL/GenBank/DDBJ whole genome shotgun (WGS) entry which is preliminary data.</text>
</comment>
<accession>A0A7W9U4T6</accession>
<organism evidence="1 2">
    <name type="scientific">Paraburkholderia bannensis</name>
    <dbReference type="NCBI Taxonomy" id="765414"/>
    <lineage>
        <taxon>Bacteria</taxon>
        <taxon>Pseudomonadati</taxon>
        <taxon>Pseudomonadota</taxon>
        <taxon>Betaproteobacteria</taxon>
        <taxon>Burkholderiales</taxon>
        <taxon>Burkholderiaceae</taxon>
        <taxon>Paraburkholderia</taxon>
    </lineage>
</organism>
<keyword evidence="2" id="KW-1185">Reference proteome</keyword>
<evidence type="ECO:0000313" key="1">
    <source>
        <dbReference type="EMBL" id="MBB6107014.1"/>
    </source>
</evidence>
<proteinExistence type="predicted"/>
<dbReference type="EMBL" id="JACHBW010000037">
    <property type="protein sequence ID" value="MBB6107014.1"/>
    <property type="molecule type" value="Genomic_DNA"/>
</dbReference>
<evidence type="ECO:0000313" key="2">
    <source>
        <dbReference type="Proteomes" id="UP000571554"/>
    </source>
</evidence>
<dbReference type="AlphaFoldDB" id="A0A7W9U4T6"/>
<reference evidence="1 2" key="1">
    <citation type="submission" date="2020-08" db="EMBL/GenBank/DDBJ databases">
        <title>Above-ground endophytic microbial communities from plants in different locations in the United States.</title>
        <authorList>
            <person name="Frank C."/>
        </authorList>
    </citation>
    <scope>NUCLEOTIDE SEQUENCE [LARGE SCALE GENOMIC DNA]</scope>
    <source>
        <strain evidence="1 2">WP4_2_2</strain>
    </source>
</reference>
<gene>
    <name evidence="1" type="ORF">F4827_006894</name>
</gene>
<sequence length="66" mass="6993">MATSATIKTATVIAVFLRVNFMGSNALELILVFSCHFLRARVLPCCGRMAVISAIFPAGHLVTAIG</sequence>
<name>A0A7W9U4T6_9BURK</name>
<protein>
    <submittedName>
        <fullName evidence="1">Uncharacterized protein</fullName>
    </submittedName>
</protein>
<dbReference type="Proteomes" id="UP000571554">
    <property type="component" value="Unassembled WGS sequence"/>
</dbReference>